<dbReference type="EMBL" id="KQ947418">
    <property type="protein sequence ID" value="KUJ15299.1"/>
    <property type="molecule type" value="Genomic_DNA"/>
</dbReference>
<dbReference type="GeneID" id="28827392"/>
<dbReference type="OrthoDB" id="9975758at2759"/>
<organism evidence="1 2">
    <name type="scientific">Mollisia scopiformis</name>
    <name type="common">Conifer needle endophyte fungus</name>
    <name type="synonym">Phialocephala scopiformis</name>
    <dbReference type="NCBI Taxonomy" id="149040"/>
    <lineage>
        <taxon>Eukaryota</taxon>
        <taxon>Fungi</taxon>
        <taxon>Dikarya</taxon>
        <taxon>Ascomycota</taxon>
        <taxon>Pezizomycotina</taxon>
        <taxon>Leotiomycetes</taxon>
        <taxon>Helotiales</taxon>
        <taxon>Mollisiaceae</taxon>
        <taxon>Mollisia</taxon>
    </lineage>
</organism>
<sequence length="213" mass="23728">MTDLTPNPPSQINIRYPSLYQTSSASATQEEAPAWQPPPLEFLERTWTVTHSTLPMWRKAKNVRITYKIIPGNGTGTGTGPVLLDDVVESVPTARTFLPQPRMIKGVDTPDEKVPAAWNWMGRGWLRITSSHWEVLGWGERDGEGDGGKERWVVTWFAPSLFTPAGVDVYSDRRGGGSHALVEELLRRLEGLGCREVSEVCRGEMRKVVVDDA</sequence>
<evidence type="ECO:0000313" key="2">
    <source>
        <dbReference type="Proteomes" id="UP000070700"/>
    </source>
</evidence>
<name>A0A194X5E9_MOLSC</name>
<evidence type="ECO:0000313" key="1">
    <source>
        <dbReference type="EMBL" id="KUJ15299.1"/>
    </source>
</evidence>
<dbReference type="KEGG" id="psco:LY89DRAFT_708184"/>
<dbReference type="RefSeq" id="XP_018069654.1">
    <property type="nucleotide sequence ID" value="XM_018217666.1"/>
</dbReference>
<proteinExistence type="predicted"/>
<protein>
    <submittedName>
        <fullName evidence="1">Uncharacterized protein</fullName>
    </submittedName>
</protein>
<dbReference type="STRING" id="149040.A0A194X5E9"/>
<dbReference type="Proteomes" id="UP000070700">
    <property type="component" value="Unassembled WGS sequence"/>
</dbReference>
<keyword evidence="2" id="KW-1185">Reference proteome</keyword>
<dbReference type="AlphaFoldDB" id="A0A194X5E9"/>
<reference evidence="1 2" key="1">
    <citation type="submission" date="2015-10" db="EMBL/GenBank/DDBJ databases">
        <title>Full genome of DAOMC 229536 Phialocephala scopiformis, a fungal endophyte of spruce producing the potent anti-insectan compound rugulosin.</title>
        <authorList>
            <consortium name="DOE Joint Genome Institute"/>
            <person name="Walker A.K."/>
            <person name="Frasz S.L."/>
            <person name="Seifert K.A."/>
            <person name="Miller J.D."/>
            <person name="Mondo S.J."/>
            <person name="Labutti K."/>
            <person name="Lipzen A."/>
            <person name="Dockter R."/>
            <person name="Kennedy M."/>
            <person name="Grigoriev I.V."/>
            <person name="Spatafora J.W."/>
        </authorList>
    </citation>
    <scope>NUCLEOTIDE SEQUENCE [LARGE SCALE GENOMIC DNA]</scope>
    <source>
        <strain evidence="1 2">CBS 120377</strain>
    </source>
</reference>
<accession>A0A194X5E9</accession>
<gene>
    <name evidence="1" type="ORF">LY89DRAFT_708184</name>
</gene>
<dbReference type="InParanoid" id="A0A194X5E9"/>